<proteinExistence type="predicted"/>
<name>A0A1X6YI64_9RHOB</name>
<evidence type="ECO:0000313" key="4">
    <source>
        <dbReference type="Proteomes" id="UP000193207"/>
    </source>
</evidence>
<keyword evidence="2" id="KW-1133">Transmembrane helix</keyword>
<keyword evidence="4" id="KW-1185">Reference proteome</keyword>
<evidence type="ECO:0000256" key="2">
    <source>
        <dbReference type="SAM" id="Phobius"/>
    </source>
</evidence>
<dbReference type="AlphaFoldDB" id="A0A1X6YI64"/>
<feature type="region of interest" description="Disordered" evidence="1">
    <location>
        <begin position="192"/>
        <end position="217"/>
    </location>
</feature>
<keyword evidence="2" id="KW-0812">Transmembrane</keyword>
<gene>
    <name evidence="3" type="ORF">ROH8110_00761</name>
</gene>
<accession>A0A1X6YI64</accession>
<protein>
    <submittedName>
        <fullName evidence="3">Uncharacterized protein</fullName>
    </submittedName>
</protein>
<sequence>MNERIHWVTAGLVFLGTRDMDMAGCARRAAAAIESLGHRVTGTRMLSEGGVQITTCCHTIRLELQRNVAFDGIETRAPLYLGLSMPEGAGSRRCEGQDVSGEMVLTHVLKALHWHLSADYVRWVGDSRLLTAADFVLITADLPGIAPQPHDMPAALQGTPSAQPARARTTAEVVSPLVPSAYDAALAGVPAGPMNGSAQRGHHHDAPDDIRDGTGEPEIDSLRQFLREIDASETRDRPISAPIAISDLQRLAAWLMAYAVMLFALPVGLALLGVNLIKGENPRLACQAAALTGTFIALQSHGSTAQAMAIVETLLS</sequence>
<reference evidence="3 4" key="1">
    <citation type="submission" date="2017-03" db="EMBL/GenBank/DDBJ databases">
        <authorList>
            <person name="Afonso C.L."/>
            <person name="Miller P.J."/>
            <person name="Scott M.A."/>
            <person name="Spackman E."/>
            <person name="Goraichik I."/>
            <person name="Dimitrov K.M."/>
            <person name="Suarez D.L."/>
            <person name="Swayne D.E."/>
        </authorList>
    </citation>
    <scope>NUCLEOTIDE SEQUENCE [LARGE SCALE GENOMIC DNA]</scope>
    <source>
        <strain evidence="3 4">CECT 8110</strain>
    </source>
</reference>
<evidence type="ECO:0000313" key="3">
    <source>
        <dbReference type="EMBL" id="SLN21371.1"/>
    </source>
</evidence>
<organism evidence="3 4">
    <name type="scientific">Roseovarius halotolerans</name>
    <dbReference type="NCBI Taxonomy" id="505353"/>
    <lineage>
        <taxon>Bacteria</taxon>
        <taxon>Pseudomonadati</taxon>
        <taxon>Pseudomonadota</taxon>
        <taxon>Alphaproteobacteria</taxon>
        <taxon>Rhodobacterales</taxon>
        <taxon>Roseobacteraceae</taxon>
        <taxon>Roseovarius</taxon>
    </lineage>
</organism>
<dbReference type="EMBL" id="FWFU01000001">
    <property type="protein sequence ID" value="SLN21371.1"/>
    <property type="molecule type" value="Genomic_DNA"/>
</dbReference>
<dbReference type="Proteomes" id="UP000193207">
    <property type="component" value="Unassembled WGS sequence"/>
</dbReference>
<feature type="compositionally biased region" description="Basic and acidic residues" evidence="1">
    <location>
        <begin position="204"/>
        <end position="214"/>
    </location>
</feature>
<feature type="transmembrane region" description="Helical" evidence="2">
    <location>
        <begin position="251"/>
        <end position="274"/>
    </location>
</feature>
<keyword evidence="2" id="KW-0472">Membrane</keyword>
<evidence type="ECO:0000256" key="1">
    <source>
        <dbReference type="SAM" id="MobiDB-lite"/>
    </source>
</evidence>